<keyword evidence="5" id="KW-0067">ATP-binding</keyword>
<dbReference type="PIRSF" id="PIRSF000535">
    <property type="entry name" value="1PFK/6PFK/LacC"/>
    <property type="match status" value="1"/>
</dbReference>
<dbReference type="NCBIfam" id="TIGR03168">
    <property type="entry name" value="1-PFK"/>
    <property type="match status" value="1"/>
</dbReference>
<dbReference type="FunFam" id="3.40.1190.20:FF:000001">
    <property type="entry name" value="Phosphofructokinase"/>
    <property type="match status" value="1"/>
</dbReference>
<gene>
    <name evidence="8" type="ORF">SAMN05192589_103493</name>
</gene>
<dbReference type="PANTHER" id="PTHR46566">
    <property type="entry name" value="1-PHOSPHOFRUCTOKINASE-RELATED"/>
    <property type="match status" value="1"/>
</dbReference>
<evidence type="ECO:0000256" key="1">
    <source>
        <dbReference type="ARBA" id="ARBA00010688"/>
    </source>
</evidence>
<evidence type="ECO:0000313" key="9">
    <source>
        <dbReference type="Proteomes" id="UP000198781"/>
    </source>
</evidence>
<dbReference type="RefSeq" id="WP_092741926.1">
    <property type="nucleotide sequence ID" value="NZ_FMZC01000003.1"/>
</dbReference>
<organism evidence="8 9">
    <name type="scientific">Paracidovorax valerianellae</name>
    <dbReference type="NCBI Taxonomy" id="187868"/>
    <lineage>
        <taxon>Bacteria</taxon>
        <taxon>Pseudomonadati</taxon>
        <taxon>Pseudomonadota</taxon>
        <taxon>Betaproteobacteria</taxon>
        <taxon>Burkholderiales</taxon>
        <taxon>Comamonadaceae</taxon>
        <taxon>Paracidovorax</taxon>
    </lineage>
</organism>
<dbReference type="EMBL" id="FMZC01000003">
    <property type="protein sequence ID" value="SDC89928.1"/>
    <property type="molecule type" value="Genomic_DNA"/>
</dbReference>
<keyword evidence="2 6" id="KW-0808">Transferase</keyword>
<name>A0A1G6QC98_9BURK</name>
<dbReference type="Gene3D" id="3.40.1190.20">
    <property type="match status" value="1"/>
</dbReference>
<comment type="similarity">
    <text evidence="1 6">Belongs to the carbohydrate kinase PfkB family.</text>
</comment>
<dbReference type="STRING" id="187868.SAMN05192589_103493"/>
<dbReference type="PANTHER" id="PTHR46566:SF5">
    <property type="entry name" value="1-PHOSPHOFRUCTOKINASE"/>
    <property type="match status" value="1"/>
</dbReference>
<sequence length="340" mass="34022">MTTAVPANPAAPAALARVFTVTLNPAIDQTVRIPTLVPGAVHRALGQQTEAGGKGIGVAAVLSALGVPVTASGWLGADNDGVFTAVFAASGIADAMVRVAGSTRTNIKLADAERGDSTDINLPGLALAPDALAQAEAALLATLQQQVEYGDWCELAGSLPPGATHGVWERLARALAAQGAHIVIDTGGDVLRQLLQRLSDPAAGPAVPVALVKPNRAELEELAGRALPTLAEVAEAASDLCQRYGVRHAVVSLGGEGAVIATPQGSWHAAAPRVPVATTVGAGDALVAGTLAALAQGGTFPDAAVFGMACAAARIQRIAPGLPPRHEVDALAAAIAPHPV</sequence>
<dbReference type="CDD" id="cd01164">
    <property type="entry name" value="FruK_PfkB_like"/>
    <property type="match status" value="1"/>
</dbReference>
<accession>A0A1G6QC98</accession>
<dbReference type="Pfam" id="PF00294">
    <property type="entry name" value="PfkB"/>
    <property type="match status" value="1"/>
</dbReference>
<evidence type="ECO:0000256" key="6">
    <source>
        <dbReference type="PIRNR" id="PIRNR000535"/>
    </source>
</evidence>
<dbReference type="Proteomes" id="UP000198781">
    <property type="component" value="Unassembled WGS sequence"/>
</dbReference>
<evidence type="ECO:0000256" key="2">
    <source>
        <dbReference type="ARBA" id="ARBA00022679"/>
    </source>
</evidence>
<dbReference type="SUPFAM" id="SSF53613">
    <property type="entry name" value="Ribokinase-like"/>
    <property type="match status" value="1"/>
</dbReference>
<feature type="domain" description="Carbohydrate kinase PfkB" evidence="7">
    <location>
        <begin position="38"/>
        <end position="320"/>
    </location>
</feature>
<keyword evidence="3" id="KW-0547">Nucleotide-binding</keyword>
<dbReference type="InterPro" id="IPR011611">
    <property type="entry name" value="PfkB_dom"/>
</dbReference>
<dbReference type="InterPro" id="IPR029056">
    <property type="entry name" value="Ribokinase-like"/>
</dbReference>
<keyword evidence="9" id="KW-1185">Reference proteome</keyword>
<dbReference type="GO" id="GO:0005829">
    <property type="term" value="C:cytosol"/>
    <property type="evidence" value="ECO:0007669"/>
    <property type="project" value="TreeGrafter"/>
</dbReference>
<evidence type="ECO:0000313" key="8">
    <source>
        <dbReference type="EMBL" id="SDC89928.1"/>
    </source>
</evidence>
<proteinExistence type="inferred from homology"/>
<protein>
    <recommendedName>
        <fullName evidence="6">Phosphofructokinase</fullName>
    </recommendedName>
</protein>
<reference evidence="8 9" key="1">
    <citation type="submission" date="2016-10" db="EMBL/GenBank/DDBJ databases">
        <authorList>
            <person name="de Groot N.N."/>
        </authorList>
    </citation>
    <scope>NUCLEOTIDE SEQUENCE [LARGE SCALE GENOMIC DNA]</scope>
    <source>
        <strain evidence="8 9">DSM 16619</strain>
    </source>
</reference>
<dbReference type="GO" id="GO:0016052">
    <property type="term" value="P:carbohydrate catabolic process"/>
    <property type="evidence" value="ECO:0007669"/>
    <property type="project" value="UniProtKB-ARBA"/>
</dbReference>
<dbReference type="GO" id="GO:0008443">
    <property type="term" value="F:phosphofructokinase activity"/>
    <property type="evidence" value="ECO:0007669"/>
    <property type="project" value="TreeGrafter"/>
</dbReference>
<keyword evidence="4 8" id="KW-0418">Kinase</keyword>
<dbReference type="InterPro" id="IPR017583">
    <property type="entry name" value="Tagatose/fructose_Pkinase"/>
</dbReference>
<dbReference type="GO" id="GO:0005524">
    <property type="term" value="F:ATP binding"/>
    <property type="evidence" value="ECO:0007669"/>
    <property type="project" value="UniProtKB-KW"/>
</dbReference>
<evidence type="ECO:0000259" key="7">
    <source>
        <dbReference type="Pfam" id="PF00294"/>
    </source>
</evidence>
<evidence type="ECO:0000256" key="5">
    <source>
        <dbReference type="ARBA" id="ARBA00022840"/>
    </source>
</evidence>
<dbReference type="AlphaFoldDB" id="A0A1G6QC98"/>
<dbReference type="OrthoDB" id="9801219at2"/>
<evidence type="ECO:0000256" key="4">
    <source>
        <dbReference type="ARBA" id="ARBA00022777"/>
    </source>
</evidence>
<evidence type="ECO:0000256" key="3">
    <source>
        <dbReference type="ARBA" id="ARBA00022741"/>
    </source>
</evidence>
<dbReference type="GO" id="GO:0044281">
    <property type="term" value="P:small molecule metabolic process"/>
    <property type="evidence" value="ECO:0007669"/>
    <property type="project" value="UniProtKB-ARBA"/>
</dbReference>